<dbReference type="InterPro" id="IPR001135">
    <property type="entry name" value="NADH_Q_OxRdtase_suD"/>
</dbReference>
<protein>
    <submittedName>
        <fullName evidence="4">NADH-quinone oxidoreductase subunit C/D</fullName>
        <ecNumber evidence="4">1.6.5.11</ecNumber>
    </submittedName>
</protein>
<dbReference type="PANTHER" id="PTHR11993:SF45">
    <property type="entry name" value="NADH-QUINONE OXIDOREDUCTASE SUBUNIT C_D"/>
    <property type="match status" value="1"/>
</dbReference>
<evidence type="ECO:0000256" key="2">
    <source>
        <dbReference type="ARBA" id="ARBA00022719"/>
    </source>
</evidence>
<dbReference type="GO" id="GO:0016651">
    <property type="term" value="F:oxidoreductase activity, acting on NAD(P)H"/>
    <property type="evidence" value="ECO:0007669"/>
    <property type="project" value="InterPro"/>
</dbReference>
<accession>A0A376KQB9</accession>
<dbReference type="InterPro" id="IPR029014">
    <property type="entry name" value="NiFe-Hase_large"/>
</dbReference>
<name>A0A376KQB9_ECOLX</name>
<dbReference type="GO" id="GO:0051287">
    <property type="term" value="F:NAD binding"/>
    <property type="evidence" value="ECO:0007669"/>
    <property type="project" value="InterPro"/>
</dbReference>
<dbReference type="GO" id="GO:0005886">
    <property type="term" value="C:plasma membrane"/>
    <property type="evidence" value="ECO:0007669"/>
    <property type="project" value="UniProtKB-SubCell"/>
</dbReference>
<organism evidence="4 5">
    <name type="scientific">Escherichia coli</name>
    <dbReference type="NCBI Taxonomy" id="562"/>
    <lineage>
        <taxon>Bacteria</taxon>
        <taxon>Pseudomonadati</taxon>
        <taxon>Pseudomonadota</taxon>
        <taxon>Gammaproteobacteria</taxon>
        <taxon>Enterobacterales</taxon>
        <taxon>Enterobacteriaceae</taxon>
        <taxon>Escherichia</taxon>
    </lineage>
</organism>
<dbReference type="Pfam" id="PF00346">
    <property type="entry name" value="Complex1_49kDa"/>
    <property type="match status" value="1"/>
</dbReference>
<keyword evidence="4" id="KW-0560">Oxidoreductase</keyword>
<reference evidence="4 5" key="1">
    <citation type="submission" date="2018-06" db="EMBL/GenBank/DDBJ databases">
        <authorList>
            <consortium name="Pathogen Informatics"/>
            <person name="Doyle S."/>
        </authorList>
    </citation>
    <scope>NUCLEOTIDE SEQUENCE [LARGE SCALE GENOMIC DNA]</scope>
    <source>
        <strain evidence="4 5">NCTC10418</strain>
    </source>
</reference>
<evidence type="ECO:0000259" key="3">
    <source>
        <dbReference type="Pfam" id="PF00346"/>
    </source>
</evidence>
<dbReference type="GO" id="GO:0048038">
    <property type="term" value="F:quinone binding"/>
    <property type="evidence" value="ECO:0007669"/>
    <property type="project" value="UniProtKB-KW"/>
</dbReference>
<dbReference type="EMBL" id="UFZQ01000001">
    <property type="protein sequence ID" value="STE84914.1"/>
    <property type="molecule type" value="Genomic_DNA"/>
</dbReference>
<dbReference type="EC" id="1.6.5.11" evidence="4"/>
<gene>
    <name evidence="4" type="primary">nuoC_4</name>
    <name evidence="4" type="ORF">NCTC10418_02509</name>
</gene>
<evidence type="ECO:0000313" key="4">
    <source>
        <dbReference type="EMBL" id="STE84914.1"/>
    </source>
</evidence>
<dbReference type="Proteomes" id="UP000255460">
    <property type="component" value="Unassembled WGS sequence"/>
</dbReference>
<evidence type="ECO:0000313" key="5">
    <source>
        <dbReference type="Proteomes" id="UP000255460"/>
    </source>
</evidence>
<dbReference type="AlphaFoldDB" id="A0A376KQB9"/>
<evidence type="ECO:0000256" key="1">
    <source>
        <dbReference type="ARBA" id="ARBA00004202"/>
    </source>
</evidence>
<dbReference type="InterPro" id="IPR022885">
    <property type="entry name" value="NDH1_su_D/H"/>
</dbReference>
<feature type="domain" description="NADH-quinone oxidoreductase subunit D" evidence="3">
    <location>
        <begin position="1"/>
        <end position="67"/>
    </location>
</feature>
<keyword evidence="2" id="KW-0874">Quinone</keyword>
<dbReference type="PANTHER" id="PTHR11993">
    <property type="entry name" value="NADH-UBIQUINONE OXIDOREDUCTASE 49 KDA SUBUNIT"/>
    <property type="match status" value="1"/>
</dbReference>
<sequence length="82" mass="9570">MHPAWFRIGGVAHDLPRGWDRLLREFLDWMPKRLASYEKAALQNTILKGRSQGVAAYGAKEALEWGHHWRGPACYRDRLRRA</sequence>
<dbReference type="SUPFAM" id="SSF56762">
    <property type="entry name" value="HydB/Nqo4-like"/>
    <property type="match status" value="1"/>
</dbReference>
<dbReference type="Gene3D" id="1.10.645.10">
    <property type="entry name" value="Cytochrome-c3 Hydrogenase, chain B"/>
    <property type="match status" value="1"/>
</dbReference>
<comment type="subcellular location">
    <subcellularLocation>
        <location evidence="1">Cell membrane</location>
        <topology evidence="1">Peripheral membrane protein</topology>
    </subcellularLocation>
</comment>
<proteinExistence type="predicted"/>